<keyword evidence="4" id="KW-1003">Cell membrane</keyword>
<dbReference type="EMBL" id="LFXJ01000010">
    <property type="protein sequence ID" value="KMY29682.1"/>
    <property type="molecule type" value="Genomic_DNA"/>
</dbReference>
<dbReference type="PRINTS" id="PR00812">
    <property type="entry name" value="BCTERIALGSPF"/>
</dbReference>
<dbReference type="Proteomes" id="UP000037326">
    <property type="component" value="Unassembled WGS sequence"/>
</dbReference>
<dbReference type="Gene3D" id="1.20.81.30">
    <property type="entry name" value="Type II secretion system (T2SS), domain F"/>
    <property type="match status" value="2"/>
</dbReference>
<dbReference type="GO" id="GO:0005886">
    <property type="term" value="C:plasma membrane"/>
    <property type="evidence" value="ECO:0007669"/>
    <property type="project" value="UniProtKB-SubCell"/>
</dbReference>
<keyword evidence="7 10" id="KW-1133">Transmembrane helix</keyword>
<feature type="transmembrane region" description="Helical" evidence="10">
    <location>
        <begin position="374"/>
        <end position="398"/>
    </location>
</feature>
<dbReference type="OrthoDB" id="9805682at2"/>
<keyword evidence="5" id="KW-0997">Cell inner membrane</keyword>
<evidence type="ECO:0000256" key="6">
    <source>
        <dbReference type="ARBA" id="ARBA00022692"/>
    </source>
</evidence>
<gene>
    <name evidence="12" type="ORF">ACZ11_21590</name>
</gene>
<accession>A0A0K9F636</accession>
<evidence type="ECO:0000256" key="9">
    <source>
        <dbReference type="RuleBase" id="RU003923"/>
    </source>
</evidence>
<dbReference type="InterPro" id="IPR018076">
    <property type="entry name" value="T2SS_GspF_dom"/>
</dbReference>
<evidence type="ECO:0000256" key="4">
    <source>
        <dbReference type="ARBA" id="ARBA00022475"/>
    </source>
</evidence>
<dbReference type="GO" id="GO:0009306">
    <property type="term" value="P:protein secretion"/>
    <property type="evidence" value="ECO:0007669"/>
    <property type="project" value="InterPro"/>
</dbReference>
<dbReference type="FunFam" id="1.20.81.30:FF:000001">
    <property type="entry name" value="Type II secretion system protein F"/>
    <property type="match status" value="2"/>
</dbReference>
<comment type="subcellular location">
    <subcellularLocation>
        <location evidence="1">Cell inner membrane</location>
        <topology evidence="1">Multi-pass membrane protein</topology>
    </subcellularLocation>
    <subcellularLocation>
        <location evidence="9">Cell membrane</location>
        <topology evidence="9">Multi-pass membrane protein</topology>
    </subcellularLocation>
</comment>
<evidence type="ECO:0000256" key="2">
    <source>
        <dbReference type="ARBA" id="ARBA00005745"/>
    </source>
</evidence>
<feature type="transmembrane region" description="Helical" evidence="10">
    <location>
        <begin position="167"/>
        <end position="196"/>
    </location>
</feature>
<feature type="domain" description="Type II secretion system protein GspF" evidence="11">
    <location>
        <begin position="272"/>
        <end position="393"/>
    </location>
</feature>
<evidence type="ECO:0000256" key="10">
    <source>
        <dbReference type="SAM" id="Phobius"/>
    </source>
</evidence>
<comment type="caution">
    <text evidence="12">The sequence shown here is derived from an EMBL/GenBank/DDBJ whole genome shotgun (WGS) entry which is preliminary data.</text>
</comment>
<name>A0A0K9F636_9BACI</name>
<proteinExistence type="inferred from homology"/>
<dbReference type="PROSITE" id="PS00874">
    <property type="entry name" value="T2SP_F"/>
    <property type="match status" value="1"/>
</dbReference>
<dbReference type="InterPro" id="IPR003004">
    <property type="entry name" value="GspF/PilC"/>
</dbReference>
<dbReference type="Pfam" id="PF00482">
    <property type="entry name" value="T2SSF"/>
    <property type="match status" value="2"/>
</dbReference>
<keyword evidence="8 10" id="KW-0472">Membrane</keyword>
<feature type="domain" description="Type II secretion system protein GspF" evidence="11">
    <location>
        <begin position="67"/>
        <end position="190"/>
    </location>
</feature>
<evidence type="ECO:0000313" key="13">
    <source>
        <dbReference type="Proteomes" id="UP000037326"/>
    </source>
</evidence>
<keyword evidence="6 9" id="KW-0812">Transmembrane</keyword>
<dbReference type="GeneID" id="96600805"/>
<organism evidence="12 13">
    <name type="scientific">Lysinibacillus xylanilyticus</name>
    <dbReference type="NCBI Taxonomy" id="582475"/>
    <lineage>
        <taxon>Bacteria</taxon>
        <taxon>Bacillati</taxon>
        <taxon>Bacillota</taxon>
        <taxon>Bacilli</taxon>
        <taxon>Bacillales</taxon>
        <taxon>Bacillaceae</taxon>
        <taxon>Lysinibacillus</taxon>
    </lineage>
</organism>
<dbReference type="PANTHER" id="PTHR30012:SF0">
    <property type="entry name" value="TYPE II SECRETION SYSTEM PROTEIN F-RELATED"/>
    <property type="match status" value="1"/>
</dbReference>
<reference evidence="13" key="1">
    <citation type="submission" date="2015-07" db="EMBL/GenBank/DDBJ databases">
        <authorList>
            <consortium name="Consortium for Microbial Forensics and Genomics (microFORGE)"/>
            <person name="Knight B.M."/>
            <person name="Roberts D.P."/>
            <person name="Lin D."/>
            <person name="Hari K."/>
            <person name="Fletcher J."/>
            <person name="Melcher U."/>
            <person name="Blagden T."/>
            <person name="Winegar R.A."/>
        </authorList>
    </citation>
    <scope>NUCLEOTIDE SEQUENCE [LARGE SCALE GENOMIC DNA]</scope>
    <source>
        <strain evidence="13">DSM 23493</strain>
    </source>
</reference>
<dbReference type="RefSeq" id="WP_049668583.1">
    <property type="nucleotide sequence ID" value="NZ_LFXJ01000010.1"/>
</dbReference>
<evidence type="ECO:0000259" key="11">
    <source>
        <dbReference type="Pfam" id="PF00482"/>
    </source>
</evidence>
<dbReference type="InterPro" id="IPR042094">
    <property type="entry name" value="T2SS_GspF_sf"/>
</dbReference>
<feature type="transmembrane region" description="Helical" evidence="10">
    <location>
        <begin position="216"/>
        <end position="239"/>
    </location>
</feature>
<evidence type="ECO:0000256" key="5">
    <source>
        <dbReference type="ARBA" id="ARBA00022519"/>
    </source>
</evidence>
<dbReference type="AlphaFoldDB" id="A0A0K9F636"/>
<dbReference type="PANTHER" id="PTHR30012">
    <property type="entry name" value="GENERAL SECRETION PATHWAY PROTEIN"/>
    <property type="match status" value="1"/>
</dbReference>
<protein>
    <submittedName>
        <fullName evidence="12">Type II secretion system protein F</fullName>
    </submittedName>
</protein>
<evidence type="ECO:0000256" key="7">
    <source>
        <dbReference type="ARBA" id="ARBA00022989"/>
    </source>
</evidence>
<comment type="similarity">
    <text evidence="2 9">Belongs to the GSP F family.</text>
</comment>
<sequence>MTVFRYSGRTKTGAQRKGIIDATNKKVALEKLRAQGINARELEESKSILHKDLNIGGKVKHQDFVIYCRQYATLIRAGVSIVEATHILSAQTKSKALKKALEQVEEDIRGGTAFSDAAAKHPKVFPVMFVNMMRSGEATGNIDETLERLAGTLEKQFKIKKKVQSALTYPTILSVLTIAVGMFLMVFIVPTFMATFEEMDMEMPLLTVVVVSISDWLIAYWYFAIGIILLSILLFRFFYKNNKQFHYNVNYALLRIPVFGILMQKNVIARMTRTLSSLFSSSVPILQALTIVEKVVGDPVVGKVVLEARDNLEKGGTLSEPLEKSWLFPPLVTQMTSIGEKTGSLDYMLEKIADFYEDEVDRTVDTLKSLIEPLMILILAVVVGVIVAAIFLPMFALYENM</sequence>
<evidence type="ECO:0000256" key="1">
    <source>
        <dbReference type="ARBA" id="ARBA00004429"/>
    </source>
</evidence>
<evidence type="ECO:0000256" key="3">
    <source>
        <dbReference type="ARBA" id="ARBA00022448"/>
    </source>
</evidence>
<dbReference type="PATRIC" id="fig|582475.4.peg.3425"/>
<dbReference type="InterPro" id="IPR001992">
    <property type="entry name" value="T2SS_GspF/T4SS_PilC_CS"/>
</dbReference>
<evidence type="ECO:0000313" key="12">
    <source>
        <dbReference type="EMBL" id="KMY29682.1"/>
    </source>
</evidence>
<keyword evidence="3 9" id="KW-0813">Transport</keyword>
<evidence type="ECO:0000256" key="8">
    <source>
        <dbReference type="ARBA" id="ARBA00023136"/>
    </source>
</evidence>